<name>A0A1G6UD88_9ACTN</name>
<dbReference type="Proteomes" id="UP000199416">
    <property type="component" value="Unassembled WGS sequence"/>
</dbReference>
<dbReference type="CDD" id="cd00564">
    <property type="entry name" value="TMP_TenI"/>
    <property type="match status" value="1"/>
</dbReference>
<gene>
    <name evidence="5" type="ORF">SAMN05660690_4171</name>
</gene>
<dbReference type="GO" id="GO:0005737">
    <property type="term" value="C:cytoplasm"/>
    <property type="evidence" value="ECO:0007669"/>
    <property type="project" value="TreeGrafter"/>
</dbReference>
<dbReference type="InterPro" id="IPR022998">
    <property type="entry name" value="ThiamineP_synth_TenI"/>
</dbReference>
<evidence type="ECO:0000259" key="4">
    <source>
        <dbReference type="Pfam" id="PF02581"/>
    </source>
</evidence>
<protein>
    <submittedName>
        <fullName evidence="5">Thiamine-phosphate pyrophosphorylase</fullName>
    </submittedName>
</protein>
<keyword evidence="3" id="KW-0784">Thiamine biosynthesis</keyword>
<dbReference type="Gene3D" id="3.20.20.70">
    <property type="entry name" value="Aldolase class I"/>
    <property type="match status" value="1"/>
</dbReference>
<dbReference type="STRING" id="1190417.SAMN05660690_4171"/>
<comment type="pathway">
    <text evidence="2">Cofactor biosynthesis; thiamine diphosphate biosynthesis.</text>
</comment>
<evidence type="ECO:0000313" key="5">
    <source>
        <dbReference type="EMBL" id="SDD39211.1"/>
    </source>
</evidence>
<dbReference type="InterPro" id="IPR013785">
    <property type="entry name" value="Aldolase_TIM"/>
</dbReference>
<comment type="function">
    <text evidence="1">Condenses 4-methyl-5-(beta-hydroxyethyl)thiazole monophosphate (THZ-P) and 2-methyl-4-amino-5-hydroxymethyl pyrimidine pyrophosphate (HMP-PP) to form thiamine monophosphate (TMP).</text>
</comment>
<dbReference type="SUPFAM" id="SSF51391">
    <property type="entry name" value="Thiamin phosphate synthase"/>
    <property type="match status" value="1"/>
</dbReference>
<dbReference type="OrthoDB" id="3191080at2"/>
<evidence type="ECO:0000256" key="2">
    <source>
        <dbReference type="ARBA" id="ARBA00004948"/>
    </source>
</evidence>
<dbReference type="PANTHER" id="PTHR20857:SF15">
    <property type="entry name" value="THIAMINE-PHOSPHATE SYNTHASE"/>
    <property type="match status" value="1"/>
</dbReference>
<proteinExistence type="predicted"/>
<dbReference type="AlphaFoldDB" id="A0A1G6UD88"/>
<dbReference type="PANTHER" id="PTHR20857">
    <property type="entry name" value="THIAMINE-PHOSPHATE PYROPHOSPHORYLASE"/>
    <property type="match status" value="1"/>
</dbReference>
<organism evidence="5 6">
    <name type="scientific">Geodermatophilus telluris</name>
    <dbReference type="NCBI Taxonomy" id="1190417"/>
    <lineage>
        <taxon>Bacteria</taxon>
        <taxon>Bacillati</taxon>
        <taxon>Actinomycetota</taxon>
        <taxon>Actinomycetes</taxon>
        <taxon>Geodermatophilales</taxon>
        <taxon>Geodermatophilaceae</taxon>
        <taxon>Geodermatophilus</taxon>
    </lineage>
</organism>
<reference evidence="6" key="1">
    <citation type="submission" date="2016-10" db="EMBL/GenBank/DDBJ databases">
        <authorList>
            <person name="Varghese N."/>
            <person name="Submissions S."/>
        </authorList>
    </citation>
    <scope>NUCLEOTIDE SEQUENCE [LARGE SCALE GENOMIC DNA]</scope>
    <source>
        <strain evidence="6">DSM 45421</strain>
    </source>
</reference>
<evidence type="ECO:0000256" key="3">
    <source>
        <dbReference type="ARBA" id="ARBA00022977"/>
    </source>
</evidence>
<accession>A0A1G6UD88</accession>
<dbReference type="InterPro" id="IPR036206">
    <property type="entry name" value="ThiamineP_synth_sf"/>
</dbReference>
<sequence>MTLPRLLVVTDRTQAAGPLPEVVAAAVDAGARAVWLRDRDLPLAERRAVAADLRAVLDPVGGLLVWGGAAGAPEGTAVHLTAADPFPAARPPLVGRSCHSAAELARAAGEGCDWVTLSPFAPTASKPGYGPALGTGGLAALAPGAPPVLALGGVRPGDVPGCLAAGASGVAVMGPAMRDPAVVAAYCAALAACDTGPTRV</sequence>
<dbReference type="Pfam" id="PF02581">
    <property type="entry name" value="TMP-TENI"/>
    <property type="match status" value="1"/>
</dbReference>
<evidence type="ECO:0000313" key="6">
    <source>
        <dbReference type="Proteomes" id="UP000199416"/>
    </source>
</evidence>
<dbReference type="RefSeq" id="WP_091368375.1">
    <property type="nucleotide sequence ID" value="NZ_FMZF01000007.1"/>
</dbReference>
<evidence type="ECO:0000256" key="1">
    <source>
        <dbReference type="ARBA" id="ARBA00003814"/>
    </source>
</evidence>
<dbReference type="GO" id="GO:0004789">
    <property type="term" value="F:thiamine-phosphate diphosphorylase activity"/>
    <property type="evidence" value="ECO:0007669"/>
    <property type="project" value="TreeGrafter"/>
</dbReference>
<keyword evidence="6" id="KW-1185">Reference proteome</keyword>
<dbReference type="EMBL" id="FMZF01000007">
    <property type="protein sequence ID" value="SDD39211.1"/>
    <property type="molecule type" value="Genomic_DNA"/>
</dbReference>
<dbReference type="GO" id="GO:0009228">
    <property type="term" value="P:thiamine biosynthetic process"/>
    <property type="evidence" value="ECO:0007669"/>
    <property type="project" value="UniProtKB-KW"/>
</dbReference>
<feature type="domain" description="Thiamine phosphate synthase/TenI" evidence="4">
    <location>
        <begin position="6"/>
        <end position="173"/>
    </location>
</feature>